<keyword evidence="3" id="KW-1185">Reference proteome</keyword>
<proteinExistence type="predicted"/>
<dbReference type="EMBL" id="JAWLKH010000044">
    <property type="protein sequence ID" value="MDV6314668.1"/>
    <property type="molecule type" value="Genomic_DNA"/>
</dbReference>
<evidence type="ECO:0000313" key="1">
    <source>
        <dbReference type="EMBL" id="MDV6309786.1"/>
    </source>
</evidence>
<dbReference type="RefSeq" id="WP_232513028.1">
    <property type="nucleotide sequence ID" value="NZ_CP091855.1"/>
</dbReference>
<dbReference type="Proteomes" id="UP001185779">
    <property type="component" value="Unassembled WGS sequence"/>
</dbReference>
<gene>
    <name evidence="1" type="ORF">R3P94_21195</name>
    <name evidence="2" type="ORF">R3Q15_22835</name>
</gene>
<dbReference type="Proteomes" id="UP001185922">
    <property type="component" value="Unassembled WGS sequence"/>
</dbReference>
<comment type="caution">
    <text evidence="2">The sequence shown here is derived from an EMBL/GenBank/DDBJ whole genome shotgun (WGS) entry which is preliminary data.</text>
</comment>
<accession>A0AAE4RAM2</accession>
<dbReference type="AlphaFoldDB" id="A0AAE4RAM2"/>
<organism evidence="2 4">
    <name type="scientific">Gordonia amicalis</name>
    <dbReference type="NCBI Taxonomy" id="89053"/>
    <lineage>
        <taxon>Bacteria</taxon>
        <taxon>Bacillati</taxon>
        <taxon>Actinomycetota</taxon>
        <taxon>Actinomycetes</taxon>
        <taxon>Mycobacteriales</taxon>
        <taxon>Gordoniaceae</taxon>
        <taxon>Gordonia</taxon>
    </lineage>
</organism>
<protein>
    <submittedName>
        <fullName evidence="2">Uncharacterized protein</fullName>
    </submittedName>
</protein>
<evidence type="ECO:0000313" key="2">
    <source>
        <dbReference type="EMBL" id="MDV6314668.1"/>
    </source>
</evidence>
<name>A0AAE4RAM2_9ACTN</name>
<reference evidence="2 3" key="1">
    <citation type="submission" date="2023-10" db="EMBL/GenBank/DDBJ databases">
        <title>Development of a sustainable strategy for remediation of hydrocarbon-contaminated territories based on the waste exchange concept.</title>
        <authorList>
            <person name="Krivoruchko A."/>
        </authorList>
    </citation>
    <scope>NUCLEOTIDE SEQUENCE</scope>
    <source>
        <strain evidence="1 3">IEGM 1266</strain>
        <strain evidence="2">IEGM 1279</strain>
    </source>
</reference>
<evidence type="ECO:0000313" key="3">
    <source>
        <dbReference type="Proteomes" id="UP001185779"/>
    </source>
</evidence>
<sequence length="58" mass="6375">MTSPPTTGVLLSVFAVLLLAFGADFHFSRRIAKRHKLSARIFMTVNVSASSPRLSPWS</sequence>
<dbReference type="EMBL" id="JAWLKI010000035">
    <property type="protein sequence ID" value="MDV6309786.1"/>
    <property type="molecule type" value="Genomic_DNA"/>
</dbReference>
<evidence type="ECO:0000313" key="4">
    <source>
        <dbReference type="Proteomes" id="UP001185922"/>
    </source>
</evidence>
<dbReference type="GeneID" id="77170026"/>